<gene>
    <name evidence="1" type="ORF">DW839_08715</name>
</gene>
<reference evidence="1 2" key="1">
    <citation type="submission" date="2018-08" db="EMBL/GenBank/DDBJ databases">
        <title>A genome reference for cultivated species of the human gut microbiota.</title>
        <authorList>
            <person name="Zou Y."/>
            <person name="Xue W."/>
            <person name="Luo G."/>
        </authorList>
    </citation>
    <scope>NUCLEOTIDE SEQUENCE [LARGE SCALE GENOMIC DNA]</scope>
    <source>
        <strain evidence="1 2">AM35-14</strain>
    </source>
</reference>
<accession>A0A414AXN3</accession>
<protein>
    <submittedName>
        <fullName evidence="1">Uncharacterized protein</fullName>
    </submittedName>
</protein>
<organism evidence="1 2">
    <name type="scientific">Enterocloster bolteae</name>
    <dbReference type="NCBI Taxonomy" id="208479"/>
    <lineage>
        <taxon>Bacteria</taxon>
        <taxon>Bacillati</taxon>
        <taxon>Bacillota</taxon>
        <taxon>Clostridia</taxon>
        <taxon>Lachnospirales</taxon>
        <taxon>Lachnospiraceae</taxon>
        <taxon>Enterocloster</taxon>
    </lineage>
</organism>
<proteinExistence type="predicted"/>
<comment type="caution">
    <text evidence="1">The sequence shown here is derived from an EMBL/GenBank/DDBJ whole genome shotgun (WGS) entry which is preliminary data.</text>
</comment>
<evidence type="ECO:0000313" key="2">
    <source>
        <dbReference type="Proteomes" id="UP000283975"/>
    </source>
</evidence>
<dbReference type="Proteomes" id="UP000283975">
    <property type="component" value="Unassembled WGS sequence"/>
</dbReference>
<dbReference type="AlphaFoldDB" id="A0A414AXN3"/>
<dbReference type="EMBL" id="QSHZ01000007">
    <property type="protein sequence ID" value="RHC56800.1"/>
    <property type="molecule type" value="Genomic_DNA"/>
</dbReference>
<evidence type="ECO:0000313" key="1">
    <source>
        <dbReference type="EMBL" id="RHC56800.1"/>
    </source>
</evidence>
<sequence>MVKINRFARNIEIKIGVLKYRLKAFKTFLKKLCKVLKTIDFMLFFCLNGLKQNLLKDIYEIYKFKILMPTLMPTEYIHQKRSRPLLLGSSSFVRQGQTGMVVNAIKIYHSV</sequence>
<name>A0A414AXN3_9FIRM</name>